<protein>
    <recommendedName>
        <fullName evidence="1">Integrase p58-like C-terminal domain-containing protein</fullName>
    </recommendedName>
</protein>
<gene>
    <name evidence="2" type="ORF">GHT06_015136</name>
</gene>
<evidence type="ECO:0000313" key="3">
    <source>
        <dbReference type="Proteomes" id="UP000820818"/>
    </source>
</evidence>
<feature type="domain" description="Integrase p58-like C-terminal" evidence="1">
    <location>
        <begin position="18"/>
        <end position="51"/>
    </location>
</feature>
<dbReference type="EMBL" id="WJBH02000005">
    <property type="protein sequence ID" value="KAI9558369.1"/>
    <property type="molecule type" value="Genomic_DNA"/>
</dbReference>
<name>A0AAD5KS00_9CRUS</name>
<accession>A0AAD5KS00</accession>
<comment type="caution">
    <text evidence="2">The sequence shown here is derived from an EMBL/GenBank/DDBJ whole genome shotgun (WGS) entry which is preliminary data.</text>
</comment>
<proteinExistence type="predicted"/>
<evidence type="ECO:0000313" key="2">
    <source>
        <dbReference type="EMBL" id="KAI9558369.1"/>
    </source>
</evidence>
<dbReference type="Proteomes" id="UP000820818">
    <property type="component" value="Linkage Group LG5"/>
</dbReference>
<sequence length="170" mass="19464">MRTPLTGISKKLIPRFIGPFRILKVNNNSTVEIQQDVGKQTQLVHVNRIKPLFELMIWKDEPGVDFLDVRIEKQDEKLLQKTANELEISPPPLETNLQSELEEIPYEEETPTQNLMSSPTSIIPTPDLVINSPTILLPSSPIPETLTLPIRPERRFGLRPWNLLRPAVKF</sequence>
<dbReference type="InterPro" id="IPR054465">
    <property type="entry name" value="Integrase_p58-like_C"/>
</dbReference>
<dbReference type="Pfam" id="PF22938">
    <property type="entry name" value="Integrase_p58_C"/>
    <property type="match status" value="1"/>
</dbReference>
<evidence type="ECO:0000259" key="1">
    <source>
        <dbReference type="Pfam" id="PF22938"/>
    </source>
</evidence>
<dbReference type="AlphaFoldDB" id="A0AAD5KS00"/>
<organism evidence="2 3">
    <name type="scientific">Daphnia sinensis</name>
    <dbReference type="NCBI Taxonomy" id="1820382"/>
    <lineage>
        <taxon>Eukaryota</taxon>
        <taxon>Metazoa</taxon>
        <taxon>Ecdysozoa</taxon>
        <taxon>Arthropoda</taxon>
        <taxon>Crustacea</taxon>
        <taxon>Branchiopoda</taxon>
        <taxon>Diplostraca</taxon>
        <taxon>Cladocera</taxon>
        <taxon>Anomopoda</taxon>
        <taxon>Daphniidae</taxon>
        <taxon>Daphnia</taxon>
        <taxon>Daphnia similis group</taxon>
    </lineage>
</organism>
<reference evidence="2 3" key="1">
    <citation type="submission" date="2022-05" db="EMBL/GenBank/DDBJ databases">
        <title>A multi-omics perspective on studying reproductive biology in Daphnia sinensis.</title>
        <authorList>
            <person name="Jia J."/>
        </authorList>
    </citation>
    <scope>NUCLEOTIDE SEQUENCE [LARGE SCALE GENOMIC DNA]</scope>
    <source>
        <strain evidence="2 3">WSL</strain>
    </source>
</reference>
<keyword evidence="3" id="KW-1185">Reference proteome</keyword>